<dbReference type="Pfam" id="PF01058">
    <property type="entry name" value="Oxidored_q6"/>
    <property type="match status" value="1"/>
</dbReference>
<organism evidence="5 6">
    <name type="scientific">Desulfosarcina widdelii</name>
    <dbReference type="NCBI Taxonomy" id="947919"/>
    <lineage>
        <taxon>Bacteria</taxon>
        <taxon>Pseudomonadati</taxon>
        <taxon>Thermodesulfobacteriota</taxon>
        <taxon>Desulfobacteria</taxon>
        <taxon>Desulfobacterales</taxon>
        <taxon>Desulfosarcinaceae</taxon>
        <taxon>Desulfosarcina</taxon>
    </lineage>
</organism>
<accession>A0A5K7ZFN0</accession>
<dbReference type="KEGG" id="dwd:DSCW_63760"/>
<comment type="subcellular location">
    <subcellularLocation>
        <location evidence="1">Periplasm</location>
    </subcellularLocation>
</comment>
<reference evidence="5 6" key="1">
    <citation type="submission" date="2019-11" db="EMBL/GenBank/DDBJ databases">
        <title>Comparative genomics of hydrocarbon-degrading Desulfosarcina strains.</title>
        <authorList>
            <person name="Watanabe M."/>
            <person name="Kojima H."/>
            <person name="Fukui M."/>
        </authorList>
    </citation>
    <scope>NUCLEOTIDE SEQUENCE [LARGE SCALE GENOMIC DNA]</scope>
    <source>
        <strain evidence="5 6">PP31</strain>
    </source>
</reference>
<dbReference type="InterPro" id="IPR006137">
    <property type="entry name" value="NADH_UbQ_OxRdtase-like_20kDa"/>
</dbReference>
<dbReference type="InterPro" id="IPR051349">
    <property type="entry name" value="Hydrogenase_assoc-protein"/>
</dbReference>
<evidence type="ECO:0000259" key="4">
    <source>
        <dbReference type="Pfam" id="PF01058"/>
    </source>
</evidence>
<dbReference type="SUPFAM" id="SSF56770">
    <property type="entry name" value="HydA/Nqo6-like"/>
    <property type="match status" value="1"/>
</dbReference>
<evidence type="ECO:0000256" key="3">
    <source>
        <dbReference type="ARBA" id="ARBA00023002"/>
    </source>
</evidence>
<proteinExistence type="predicted"/>
<dbReference type="PANTHER" id="PTHR42845:SF1">
    <property type="entry name" value="HYDROGENASE SMALL SUBUNIT"/>
    <property type="match status" value="1"/>
</dbReference>
<dbReference type="PANTHER" id="PTHR42845">
    <property type="entry name" value="COENZYME F420-REDUCING HYDROGENASE, GAMMA SUBUNIT"/>
    <property type="match status" value="1"/>
</dbReference>
<dbReference type="Gene3D" id="3.40.50.700">
    <property type="entry name" value="NADH:ubiquinone oxidoreductase-like, 20kDa subunit"/>
    <property type="match status" value="1"/>
</dbReference>
<dbReference type="AlphaFoldDB" id="A0A5K7ZFN0"/>
<evidence type="ECO:0000256" key="2">
    <source>
        <dbReference type="ARBA" id="ARBA00022764"/>
    </source>
</evidence>
<evidence type="ECO:0000256" key="1">
    <source>
        <dbReference type="ARBA" id="ARBA00004418"/>
    </source>
</evidence>
<evidence type="ECO:0000313" key="6">
    <source>
        <dbReference type="Proteomes" id="UP000427769"/>
    </source>
</evidence>
<dbReference type="EMBL" id="AP021875">
    <property type="protein sequence ID" value="BBO78959.1"/>
    <property type="molecule type" value="Genomic_DNA"/>
</dbReference>
<dbReference type="GO" id="GO:0016491">
    <property type="term" value="F:oxidoreductase activity"/>
    <property type="evidence" value="ECO:0007669"/>
    <property type="project" value="UniProtKB-KW"/>
</dbReference>
<dbReference type="Proteomes" id="UP000427769">
    <property type="component" value="Chromosome"/>
</dbReference>
<protein>
    <submittedName>
        <fullName evidence="5">Oxidoreductase</fullName>
    </submittedName>
</protein>
<feature type="domain" description="NADH:ubiquinone oxidoreductase-like 20kDa subunit" evidence="4">
    <location>
        <begin position="22"/>
        <end position="169"/>
    </location>
</feature>
<keyword evidence="6" id="KW-1185">Reference proteome</keyword>
<evidence type="ECO:0000313" key="5">
    <source>
        <dbReference type="EMBL" id="BBO78959.1"/>
    </source>
</evidence>
<keyword evidence="3" id="KW-0560">Oxidoreductase</keyword>
<dbReference type="OrthoDB" id="9787729at2"/>
<dbReference type="InterPro" id="IPR037024">
    <property type="entry name" value="NiFe_Hase_small_N_sf"/>
</dbReference>
<sequence length="184" mass="20545">MSVPSKSPTEKIRIATIWLDGCSGCHMSLLDIDERLVAAADRIDLVFSPIVDTRTYPQNVDVCFVEGAVASGEDVEKLHVIRKNTRWVVAFGDCAVTGNIPGMRNRFPLREVMNRSYLENATHRPRIPNRDIPHLFDKVQPVHAFIEVDLFLPGCPPPADAIFEVLSALLENRLPDLAGRVRFG</sequence>
<name>A0A5K7ZFN0_9BACT</name>
<keyword evidence="2" id="KW-0574">Periplasm</keyword>
<gene>
    <name evidence="5" type="ORF">DSCW_63760</name>
</gene>
<dbReference type="GO" id="GO:0042597">
    <property type="term" value="C:periplasmic space"/>
    <property type="evidence" value="ECO:0007669"/>
    <property type="project" value="UniProtKB-SubCell"/>
</dbReference>
<dbReference type="GO" id="GO:0051536">
    <property type="term" value="F:iron-sulfur cluster binding"/>
    <property type="evidence" value="ECO:0007669"/>
    <property type="project" value="InterPro"/>
</dbReference>
<dbReference type="RefSeq" id="WP_155307540.1">
    <property type="nucleotide sequence ID" value="NZ_AP021875.1"/>
</dbReference>